<reference evidence="2 3" key="1">
    <citation type="submission" date="2019-08" db="EMBL/GenBank/DDBJ databases">
        <title>Archangium and Cystobacter genomes.</title>
        <authorList>
            <person name="Chen I.-C.K."/>
            <person name="Wielgoss S."/>
        </authorList>
    </citation>
    <scope>NUCLEOTIDE SEQUENCE [LARGE SCALE GENOMIC DNA]</scope>
    <source>
        <strain evidence="2 3">Cbm 6</strain>
    </source>
</reference>
<keyword evidence="1" id="KW-0732">Signal</keyword>
<dbReference type="RefSeq" id="WP_395805574.1">
    <property type="nucleotide sequence ID" value="NZ_CP043494.1"/>
</dbReference>
<dbReference type="Proteomes" id="UP001611383">
    <property type="component" value="Chromosome"/>
</dbReference>
<dbReference type="Gene3D" id="2.60.40.10">
    <property type="entry name" value="Immunoglobulins"/>
    <property type="match status" value="1"/>
</dbReference>
<keyword evidence="3" id="KW-1185">Reference proteome</keyword>
<organism evidence="2 3">
    <name type="scientific">Archangium minus</name>
    <dbReference type="NCBI Taxonomy" id="83450"/>
    <lineage>
        <taxon>Bacteria</taxon>
        <taxon>Pseudomonadati</taxon>
        <taxon>Myxococcota</taxon>
        <taxon>Myxococcia</taxon>
        <taxon>Myxococcales</taxon>
        <taxon>Cystobacterineae</taxon>
        <taxon>Archangiaceae</taxon>
        <taxon>Archangium</taxon>
    </lineage>
</organism>
<dbReference type="EMBL" id="CP043494">
    <property type="protein sequence ID" value="WNG48267.1"/>
    <property type="molecule type" value="Genomic_DNA"/>
</dbReference>
<evidence type="ECO:0000313" key="3">
    <source>
        <dbReference type="Proteomes" id="UP001611383"/>
    </source>
</evidence>
<feature type="chain" id="PRO_5047038485" description="Lipoprotein" evidence="1">
    <location>
        <begin position="26"/>
        <end position="134"/>
    </location>
</feature>
<evidence type="ECO:0008006" key="4">
    <source>
        <dbReference type="Google" id="ProtNLM"/>
    </source>
</evidence>
<proteinExistence type="predicted"/>
<feature type="signal peptide" evidence="1">
    <location>
        <begin position="1"/>
        <end position="25"/>
    </location>
</feature>
<accession>A0ABY9WYN8</accession>
<gene>
    <name evidence="2" type="ORF">F0U60_32175</name>
</gene>
<evidence type="ECO:0000313" key="2">
    <source>
        <dbReference type="EMBL" id="WNG48267.1"/>
    </source>
</evidence>
<sequence>MRLIRASLLLAVLPLLPACEPGICAASTTNGALLAAARSANGVFMVTVVDTRGNPVRDARVTYTPEGGTEQPAWCAESFGSDQNCERWTGGDGEGTYLVRATSADGSRSAEQNVSVRMTSCSIESDGAHLTLPD</sequence>
<evidence type="ECO:0000256" key="1">
    <source>
        <dbReference type="SAM" id="SignalP"/>
    </source>
</evidence>
<protein>
    <recommendedName>
        <fullName evidence="4">Lipoprotein</fullName>
    </recommendedName>
</protein>
<dbReference type="InterPro" id="IPR013783">
    <property type="entry name" value="Ig-like_fold"/>
</dbReference>
<name>A0ABY9WYN8_9BACT</name>